<organism evidence="1 2">
    <name type="scientific">Austropuccinia psidii MF-1</name>
    <dbReference type="NCBI Taxonomy" id="1389203"/>
    <lineage>
        <taxon>Eukaryota</taxon>
        <taxon>Fungi</taxon>
        <taxon>Dikarya</taxon>
        <taxon>Basidiomycota</taxon>
        <taxon>Pucciniomycotina</taxon>
        <taxon>Pucciniomycetes</taxon>
        <taxon>Pucciniales</taxon>
        <taxon>Sphaerophragmiaceae</taxon>
        <taxon>Austropuccinia</taxon>
    </lineage>
</organism>
<keyword evidence="2" id="KW-1185">Reference proteome</keyword>
<evidence type="ECO:0000313" key="2">
    <source>
        <dbReference type="Proteomes" id="UP000765509"/>
    </source>
</evidence>
<reference evidence="1" key="1">
    <citation type="submission" date="2021-03" db="EMBL/GenBank/DDBJ databases">
        <title>Draft genome sequence of rust myrtle Austropuccinia psidii MF-1, a brazilian biotype.</title>
        <authorList>
            <person name="Quecine M.C."/>
            <person name="Pachon D.M.R."/>
            <person name="Bonatelli M.L."/>
            <person name="Correr F.H."/>
            <person name="Franceschini L.M."/>
            <person name="Leite T.F."/>
            <person name="Margarido G.R.A."/>
            <person name="Almeida C.A."/>
            <person name="Ferrarezi J.A."/>
            <person name="Labate C.A."/>
        </authorList>
    </citation>
    <scope>NUCLEOTIDE SEQUENCE</scope>
    <source>
        <strain evidence="1">MF-1</strain>
    </source>
</reference>
<proteinExistence type="predicted"/>
<dbReference type="OrthoDB" id="2447315at2759"/>
<comment type="caution">
    <text evidence="1">The sequence shown here is derived from an EMBL/GenBank/DDBJ whole genome shotgun (WGS) entry which is preliminary data.</text>
</comment>
<dbReference type="AlphaFoldDB" id="A0A9Q3IAU7"/>
<name>A0A9Q3IAU7_9BASI</name>
<protein>
    <submittedName>
        <fullName evidence="1">Uncharacterized protein</fullName>
    </submittedName>
</protein>
<dbReference type="EMBL" id="AVOT02039501">
    <property type="protein sequence ID" value="MBW0534578.1"/>
    <property type="molecule type" value="Genomic_DNA"/>
</dbReference>
<sequence length="127" mass="13996">MSTLNSNNIKGPKKVRDSFLGPFTIIKLIGKNSVEVRLADEFSRKCTVFPASLVKPYFQTGEDKFSYRNKTSTPPDIVEIEDSHGPEKKIIKARKIILNGNVTGALLSEEGPALSKLGLLHGGLKIW</sequence>
<dbReference type="Proteomes" id="UP000765509">
    <property type="component" value="Unassembled WGS sequence"/>
</dbReference>
<evidence type="ECO:0000313" key="1">
    <source>
        <dbReference type="EMBL" id="MBW0534578.1"/>
    </source>
</evidence>
<gene>
    <name evidence="1" type="ORF">O181_074293</name>
</gene>
<accession>A0A9Q3IAU7</accession>